<dbReference type="PANTHER" id="PTHR11662:SF405">
    <property type="entry name" value="PROTEIN CBG12249"/>
    <property type="match status" value="1"/>
</dbReference>
<keyword evidence="5" id="KW-1185">Reference proteome</keyword>
<dbReference type="WBParaSite" id="jg18097">
    <property type="protein sequence ID" value="jg18097"/>
    <property type="gene ID" value="jg18097"/>
</dbReference>
<keyword evidence="2" id="KW-0812">Transmembrane</keyword>
<evidence type="ECO:0000256" key="3">
    <source>
        <dbReference type="ARBA" id="ARBA00022989"/>
    </source>
</evidence>
<evidence type="ECO:0000313" key="6">
    <source>
        <dbReference type="WBParaSite" id="jg18097"/>
    </source>
</evidence>
<name>A0A915DCW6_9BILA</name>
<reference evidence="6" key="1">
    <citation type="submission" date="2022-11" db="UniProtKB">
        <authorList>
            <consortium name="WormBaseParasite"/>
        </authorList>
    </citation>
    <scope>IDENTIFICATION</scope>
</reference>
<dbReference type="GO" id="GO:0006820">
    <property type="term" value="P:monoatomic anion transport"/>
    <property type="evidence" value="ECO:0007669"/>
    <property type="project" value="TreeGrafter"/>
</dbReference>
<dbReference type="InterPro" id="IPR036259">
    <property type="entry name" value="MFS_trans_sf"/>
</dbReference>
<dbReference type="Pfam" id="PF07690">
    <property type="entry name" value="MFS_1"/>
    <property type="match status" value="1"/>
</dbReference>
<dbReference type="AlphaFoldDB" id="A0A915DCW6"/>
<evidence type="ECO:0000313" key="5">
    <source>
        <dbReference type="Proteomes" id="UP000887574"/>
    </source>
</evidence>
<comment type="subcellular location">
    <subcellularLocation>
        <location evidence="1">Membrane</location>
        <topology evidence="1">Multi-pass membrane protein</topology>
    </subcellularLocation>
</comment>
<organism evidence="5 6">
    <name type="scientific">Ditylenchus dipsaci</name>
    <dbReference type="NCBI Taxonomy" id="166011"/>
    <lineage>
        <taxon>Eukaryota</taxon>
        <taxon>Metazoa</taxon>
        <taxon>Ecdysozoa</taxon>
        <taxon>Nematoda</taxon>
        <taxon>Chromadorea</taxon>
        <taxon>Rhabditida</taxon>
        <taxon>Tylenchina</taxon>
        <taxon>Tylenchomorpha</taxon>
        <taxon>Sphaerularioidea</taxon>
        <taxon>Anguinidae</taxon>
        <taxon>Anguininae</taxon>
        <taxon>Ditylenchus</taxon>
    </lineage>
</organism>
<dbReference type="Gene3D" id="1.20.1250.20">
    <property type="entry name" value="MFS general substrate transporter like domains"/>
    <property type="match status" value="1"/>
</dbReference>
<dbReference type="InterPro" id="IPR011701">
    <property type="entry name" value="MFS"/>
</dbReference>
<protein>
    <submittedName>
        <fullName evidence="6">Uncharacterized protein</fullName>
    </submittedName>
</protein>
<evidence type="ECO:0000256" key="4">
    <source>
        <dbReference type="ARBA" id="ARBA00023136"/>
    </source>
</evidence>
<dbReference type="GO" id="GO:0022857">
    <property type="term" value="F:transmembrane transporter activity"/>
    <property type="evidence" value="ECO:0007669"/>
    <property type="project" value="InterPro"/>
</dbReference>
<keyword evidence="3" id="KW-1133">Transmembrane helix</keyword>
<sequence>MPYFSTNFGYGAVFGLRFVMGLGEGFIMPSFNKMISQWIPTEEMSTALSIHTTGNQMAGALEVESVLLRLDKTS</sequence>
<evidence type="ECO:0000256" key="2">
    <source>
        <dbReference type="ARBA" id="ARBA00022692"/>
    </source>
</evidence>
<proteinExistence type="predicted"/>
<keyword evidence="4" id="KW-0472">Membrane</keyword>
<dbReference type="Proteomes" id="UP000887574">
    <property type="component" value="Unplaced"/>
</dbReference>
<dbReference type="GO" id="GO:0016020">
    <property type="term" value="C:membrane"/>
    <property type="evidence" value="ECO:0007669"/>
    <property type="project" value="UniProtKB-SubCell"/>
</dbReference>
<dbReference type="InterPro" id="IPR050382">
    <property type="entry name" value="MFS_Na/Anion_cotransporter"/>
</dbReference>
<evidence type="ECO:0000256" key="1">
    <source>
        <dbReference type="ARBA" id="ARBA00004141"/>
    </source>
</evidence>
<dbReference type="PANTHER" id="PTHR11662">
    <property type="entry name" value="SOLUTE CARRIER FAMILY 17"/>
    <property type="match status" value="1"/>
</dbReference>
<dbReference type="SUPFAM" id="SSF103473">
    <property type="entry name" value="MFS general substrate transporter"/>
    <property type="match status" value="1"/>
</dbReference>
<accession>A0A915DCW6</accession>